<evidence type="ECO:0000313" key="2">
    <source>
        <dbReference type="Proteomes" id="UP001164803"/>
    </source>
</evidence>
<evidence type="ECO:0000313" key="1">
    <source>
        <dbReference type="EMBL" id="WAH37450.1"/>
    </source>
</evidence>
<accession>A0ABY6Z3X3</accession>
<dbReference type="Proteomes" id="UP001164803">
    <property type="component" value="Chromosome"/>
</dbReference>
<dbReference type="RefSeq" id="WP_268044945.1">
    <property type="nucleotide sequence ID" value="NZ_CP104064.1"/>
</dbReference>
<reference evidence="1" key="1">
    <citation type="submission" date="2022-08" db="EMBL/GenBank/DDBJ databases">
        <title>Alicyclobacillus dauci DSM2870, complete genome.</title>
        <authorList>
            <person name="Wang Q."/>
            <person name="Cai R."/>
            <person name="Wang Z."/>
        </authorList>
    </citation>
    <scope>NUCLEOTIDE SEQUENCE</scope>
    <source>
        <strain evidence="1">DSM 28700</strain>
    </source>
</reference>
<organism evidence="1 2">
    <name type="scientific">Alicyclobacillus dauci</name>
    <dbReference type="NCBI Taxonomy" id="1475485"/>
    <lineage>
        <taxon>Bacteria</taxon>
        <taxon>Bacillati</taxon>
        <taxon>Bacillota</taxon>
        <taxon>Bacilli</taxon>
        <taxon>Bacillales</taxon>
        <taxon>Alicyclobacillaceae</taxon>
        <taxon>Alicyclobacillus</taxon>
    </lineage>
</organism>
<keyword evidence="2" id="KW-1185">Reference proteome</keyword>
<name>A0ABY6Z3X3_9BACL</name>
<dbReference type="EMBL" id="CP104064">
    <property type="protein sequence ID" value="WAH37450.1"/>
    <property type="molecule type" value="Genomic_DNA"/>
</dbReference>
<gene>
    <name evidence="1" type="ORF">NZD86_02615</name>
</gene>
<protein>
    <submittedName>
        <fullName evidence="1">Uncharacterized protein</fullName>
    </submittedName>
</protein>
<proteinExistence type="predicted"/>
<sequence length="260" mass="29443">MFDWEKQQWMLEAWETLLLGNEVHLEPTEVAARLLYLVGGRDSVFNREISMSSLPDPTVLPTLLQHARGSLSEKRTLHLSFLLSTLYEHGIPMLEFVAVNVPQSFLDSLRKEAVRKVDELSCQAPWCNGFQLRGTLVKTGTTVKRRKSGEVLLYYLACLKCGCEYALDEQGELKERTYFISGHKLLRQLSPQILGLKDMARQTGMTEDKIRRCLAYFCTRQGTGTFAEPSSIISSKLVRRFLDEVRAGSKLKSNGNMSSS</sequence>